<evidence type="ECO:0000256" key="11">
    <source>
        <dbReference type="ARBA" id="ARBA00023055"/>
    </source>
</evidence>
<keyword evidence="7" id="KW-0963">Cytoplasm</keyword>
<dbReference type="InterPro" id="IPR015940">
    <property type="entry name" value="UBA"/>
</dbReference>
<dbReference type="SMART" id="SM00165">
    <property type="entry name" value="UBA"/>
    <property type="match status" value="1"/>
</dbReference>
<dbReference type="GO" id="GO:0006623">
    <property type="term" value="P:protein targeting to vacuole"/>
    <property type="evidence" value="ECO:0007669"/>
    <property type="project" value="TreeGrafter"/>
</dbReference>
<dbReference type="InterPro" id="IPR043136">
    <property type="entry name" value="B30.2/SPRY_sf"/>
</dbReference>
<keyword evidence="6" id="KW-0813">Transport</keyword>
<evidence type="ECO:0000259" key="15">
    <source>
        <dbReference type="PROSITE" id="PS50030"/>
    </source>
</evidence>
<comment type="subcellular location">
    <subcellularLocation>
        <location evidence="2">Cytoplasm</location>
    </subcellularLocation>
    <subcellularLocation>
        <location evidence="1">Endoplasmic reticulum membrane</location>
        <topology evidence="1">Multi-pass membrane protein</topology>
    </subcellularLocation>
</comment>
<keyword evidence="12 14" id="KW-0472">Membrane</keyword>
<dbReference type="GO" id="GO:0006869">
    <property type="term" value="P:lipid transport"/>
    <property type="evidence" value="ECO:0007669"/>
    <property type="project" value="UniProtKB-KW"/>
</dbReference>
<dbReference type="Gene3D" id="1.10.8.10">
    <property type="entry name" value="DNA helicase RuvA subunit, C-terminal domain"/>
    <property type="match status" value="1"/>
</dbReference>
<feature type="domain" description="UBA" evidence="15">
    <location>
        <begin position="2572"/>
        <end position="2612"/>
    </location>
</feature>
<keyword evidence="9" id="KW-0256">Endoplasmic reticulum</keyword>
<feature type="compositionally biased region" description="Polar residues" evidence="13">
    <location>
        <begin position="1746"/>
        <end position="1757"/>
    </location>
</feature>
<keyword evidence="19" id="KW-1185">Reference proteome</keyword>
<evidence type="ECO:0000256" key="2">
    <source>
        <dbReference type="ARBA" id="ARBA00004496"/>
    </source>
</evidence>
<dbReference type="EMBL" id="JH431842">
    <property type="status" value="NOT_ANNOTATED_CDS"/>
    <property type="molecule type" value="Genomic_DNA"/>
</dbReference>
<evidence type="ECO:0000256" key="13">
    <source>
        <dbReference type="SAM" id="MobiDB-lite"/>
    </source>
</evidence>
<dbReference type="PROSITE" id="PS50225">
    <property type="entry name" value="SOCS"/>
    <property type="match status" value="1"/>
</dbReference>
<dbReference type="CDD" id="cd14306">
    <property type="entry name" value="UBA_VP13D"/>
    <property type="match status" value="1"/>
</dbReference>
<feature type="region of interest" description="Disordered" evidence="13">
    <location>
        <begin position="854"/>
        <end position="880"/>
    </location>
</feature>
<feature type="transmembrane region" description="Helical" evidence="14">
    <location>
        <begin position="4299"/>
        <end position="4320"/>
    </location>
</feature>
<feature type="domain" description="B30.2/SPRY" evidence="16">
    <location>
        <begin position="4457"/>
        <end position="4654"/>
    </location>
</feature>
<dbReference type="Pfam" id="PF25036">
    <property type="entry name" value="VPS13_VAB"/>
    <property type="match status" value="1"/>
</dbReference>
<protein>
    <recommendedName>
        <fullName evidence="20">UBA domain-containing protein</fullName>
    </recommendedName>
</protein>
<dbReference type="CDD" id="cd03718">
    <property type="entry name" value="SOCS_SSB1_4"/>
    <property type="match status" value="1"/>
</dbReference>
<dbReference type="Pfam" id="PF06645">
    <property type="entry name" value="SPC12"/>
    <property type="match status" value="1"/>
</dbReference>
<name>T1J4D0_STRMM</name>
<dbReference type="Gene3D" id="1.10.750.20">
    <property type="entry name" value="SOCS box"/>
    <property type="match status" value="1"/>
</dbReference>
<evidence type="ECO:0000313" key="19">
    <source>
        <dbReference type="Proteomes" id="UP000014500"/>
    </source>
</evidence>
<dbReference type="Proteomes" id="UP000014500">
    <property type="component" value="Unassembled WGS sequence"/>
</dbReference>
<keyword evidence="10 14" id="KW-1133">Transmembrane helix</keyword>
<organism evidence="18 19">
    <name type="scientific">Strigamia maritima</name>
    <name type="common">European centipede</name>
    <name type="synonym">Geophilus maritimus</name>
    <dbReference type="NCBI Taxonomy" id="126957"/>
    <lineage>
        <taxon>Eukaryota</taxon>
        <taxon>Metazoa</taxon>
        <taxon>Ecdysozoa</taxon>
        <taxon>Arthropoda</taxon>
        <taxon>Myriapoda</taxon>
        <taxon>Chilopoda</taxon>
        <taxon>Pleurostigmophora</taxon>
        <taxon>Geophilomorpha</taxon>
        <taxon>Linotaeniidae</taxon>
        <taxon>Strigamia</taxon>
    </lineage>
</organism>
<feature type="compositionally biased region" description="Low complexity" evidence="13">
    <location>
        <begin position="696"/>
        <end position="709"/>
    </location>
</feature>
<dbReference type="InterPro" id="IPR056747">
    <property type="entry name" value="VPS13-like_M"/>
</dbReference>
<sequence>MLEGLAAWVLNNYLGQYLENLNTDQLSVGFLQGEVELENIPLRKDALINLDLPVEVRAGFVGKIKLRIPVRRIRSEPWVISIEKLYLVAGPIRPTTYDGPREEQLDQERKIVTADHDAKEEASYYASSYSSWLSYGTSFVANIIENIQVKINDVHLRYEDEITNPNQSFAWGITIESLSVQSANEIWSAKFTSRDVNQVTRKLIELQNLAFYWDTQTTIISDLPLAELAVAMKHLPSGNQQSEDREYVLEPVSARARLTQNCSSQSLRLSAKLWWKFAINAHLNTIRERYVNRNWPEALERARCNILYVQVYTSHLLNPVTLSAQSKAQKDGIEHKLTFEEIRILREIVIEKLHREEEKAKQQNSDVEGNSGTGLLQRWFPLWTGWHSSTPVQPTKTSDFSPDSYPLEEEFLDVLKDTVENNTLLRRDLIFAQLNFHMKRGTFSLLATKLESALGTLCATSDTLNTLFELEFSDVQTCVESRPRSSSFMFSVKLGAMFMRDRVTADSFFPMLVAPHSRDSAYSQKSPYYKLASLSGLTTNPTDEQPLFEFLYERKPFDSTADIKLHIQSQSIDLVYNPSAIQCFLDFFTLGFSARHSELKLTSVAKTRYEELKKQTKFELRKNWNQIIEGDQAFSQKWDVHLDIYAPQIIIPEHFTNANTVLVIFDFGRLQFSNMSAKVFTKPEEIESDDEDFKTPCSSPPNEMSSPESTQYSIIENKEAAVLSTFDLTEILLHKRMYDSYNLELCNLQVLVARMRDNWRFSLLRGSGHMHVLDRFNISVHLERRTVYTSDPQWPNVTLCGSLPKLTVHVNESKVQALCHCINTLTKFSWLSQASGSPVSVVSSYSDTGTIVEDSQPDLTASSMPSEAGLSGDARTDSTETTENSRLLLMQFTIDHMSLEVQSRGRSIAELQVTGVKVMSTKRPFDVSLALTIHGLLLVDAMQTFGSDFELLVASHKHVSMDSVSGSMKDSEPNSPSSPSSPVNSQVPCSPVAIKNALSNLAKENASPAVHRRISPPPSSASPYSPSFVWPALPSDAQDSEALISIEVMFISPQYMPDDKGTELLRIASVQFNNLDIIANQETIIELIGFLKLVLPTNDDDDSSEGSVASLSVSEEEKFYQLQLSSETTTRIELNFDFHRLSVLLMRVVSNKDKSCSARKVATATMSGARIWASLGSTVKIQGSLGGLQVLDLTPEGSVHQKVLSVGHDPIYDRNVDLVSRLHAEVYKNSNSTDKFRFDSDQKAFSFIIAQPETTNTGTPRTINLKKEPAVLDVMLRMASVCYTNSSTFLNELALCVTEFQIYMANLALSIKTAAAEVAFEIVSRGTDALSSSIYAGIYELPLGSGRSTSKSYEHVELLLPEKQSIVGETQIRLDVVLETPVVVFPRTPKGSDILVAQLGQITLQNSHWLDDRNSTPIRGMYDTPATILERITVEIRDINLYSMSVNNNLKFVAESPSRKYSFATSRLHGLYARVSEAKPILHDTCIELLVDRIVWGKSETLQPDLFIGEESVDGNERVQHALNISSKIVTPLKLSLSRQQYEQVLDTLGTLTCVDDPDEVEKKTSDEVLIEEEENEVHPTMSALKLDSILPIEKESRASSFDLNKKAFVWFLGSFEVPNFSVELCGDVYESLVTLSAKDFIVNFKRDNPFVASLQVSLQALVVEDLLQEVGSKHRCLMMSTEPTTGRYNPLAHFKSRYISASCPNMTDHEPVFLIHQSLPDKLQPENLFQSFNKAKERQLFGSSNYRRKSPLSNRDSYPCTPPPSPTAEYSSANSSQDTLVHINLLLVDQKSPEFASKYNSINRIMDIDFNCLQTVVNLQVWVMILDFFSVGGSSSSSAGKNTSCNLSRQSSVTDIRKTMRDQRTAINSEIELQVRSLVLILNKTDCELAKTTVSNVTARMLTKDGDFSVHGKLGSLSIQDLTSHGHIYFDRFTTCGEEALDFQYFSYGDKDPMLMRSYDMRLKIKMSSVRYIHTHRFYSEMTTFFQYFNQLQNLMERFRAAASGANLERDEHGSRILLDVHADTPVILIPQSSSSAKLLVIELGKLTITNCFRFSGNTCNPSPIDLKRMGGHLSSSSCPQIVTCVNKGSPFQSESISPFTPPHVCLLDVMNIDLVDMDFYPAEHLERKVAQTNKQLSDLDFTSFTIRISEDPLLKQKCKLQLQIERNLDSEKSHEVPDIIVRGLLSTIHCSLDLPRYKLVRGLLDFNFGENLEDVERSMPYYPIQTSVPQFASVGEVWICTSFNIDLENVTLELLQSKARSPEEAESSLAKVDFLKCRFIYERYSDSFKNIDLVSQEILISDTRFQDSPVNSRPNVFVNILQPIISSSQKNVLQAEFHYRATRDFTRFTILLNTMRVMAIFDWWKTIYAFMMSTPEQPATSGNPIKSARRQIISSQYLNPLTVSTGILTKRAPLMDKIDVPMELKVNITDTEIVVVEDASLWDTNSVILKSTAVISYRPIICEKPLSCSLQSLEVFSCILGLEEDTALSIIDPVTVNIDLNGKVQSTPTGGLLDATTMDVIHTLEISMHTLSVRLSYHDIQMFLQIIDSIPRQANVSLKKEAERKAWPVNVLEANVGKLEDLGFQRSDCIAAYEASNGQLNEAALWLTQHAIAATSTRFQVGADDSKDDYSASCIHLGSLELRVACFCLCLIDDCKDADVPLIELTLSGLYIQQNLNLSYDALSSFVLSSDYYNRNLSGWEPFLEPWRCQINWAVTIPTTGNNPKLQLQIEAKDVLNVNVTSALIELYKIVKTNWTEDYYKTSGRDRRRSPFVPFALKNETGCVLWFTTFTTTPNKLASMECDSASMKEEKFIWTEVQSGTVVPFIFEGRGKLRHRDTHELRIHQLLVRVDGWQPVTPVSVDKVGIFFRHAKPQINRTASVFAEVPPARVVFAVTLEGGAQKLVTVRSALLLCNRLEETIEVKLETSLIQSGSPRSLFILPSQIIPIPLPCVFSYMWVRPVEFWSVGFCNRPLTWQNVTDLGNFSGDIHLCPANSSREFLNSYRFCVCIKREKFPPDKTIPPPGTANNLTPHFVQPAHTITLLPPVVLVNLLPYDLTYEICKMPIKGCVNSGRETTIHTVDVTNTLHLKLSFENFNECEPLVITPGSSNYVLYMQMYDTSKRLLLLRVKVLLRKGVSLKLMVSAPYWLVNKSGLPLIFRQDGAQVDAAGQFDEHEMARSVAPLLFSFADRDAPPMCIIRIGTSVHLDGHANWCHRFHLEKGVSVRRLRVSYYDNRPDRVYNIGIDVRVGIGRYRETHIVTLSPRFQLDNRTSYKLEFAQKHATINEKENRFHLSSTPNCTLPFHWPRLDLDLFLCVRRTDLANSHWSGGFPIEKIDSFHINMRDEHGKSQFLRVDIALQGATYFVVFTNADKMPAPYRIDNLSEVPITYYQSGVPEERLRTCVRAHSSHPYAWDEPTLQQFITCCAPGGSSAVYDLNNLGDGKQLTYENFIYIAFTHTFNEEYSAVDSTSDSKNKELVLDVPFGDRVFLCQKEPGKRSQLWRMTSTGLLQHEGSSPPRDPRKRSINNNFLTLDIADLSTQSNGLTPLSLRKVDARRRATQTWKFTDEGCLCCEWNSYYVQVPIGRLYAGVEVYLGSKCAGRADGKSVLIPPEQAIYRQRLWPGSGMLSVKVVADGPTRALQIADIRNKGTITMTTQHSDWVVIEESKITKISLEEENNSVNKTTWNLHVSLLMKNGIGLSLVNSIPEELIYFTFTNILIDYTRTQKGQTLDGSIENIKMDNELNDADISVVLFVSPLAKYDNQRFLPAIHFTAHLLPNQNLNAEIFKHLMITVKNLTIQVEEKVLWKLFQFAGFNRSDRELEKIEESDFDNQKTIMAATLANAKRYYFATLKLVLNQVRLSMHTTSHLPADLQAIKHKMGFTFVKFEDAPVELDSFLRIHPFESGQFLIDSILEHYKEELKGQAAKILGSVDFIGNPLGLVNDFSEGLSGFINEGNVGGLLKNVTHGLSNSAAKMAGALSDGLGRVSLDDKHERVRKKIWHEHKGRSSDQLVAGMKGLAYGILGGMTSIVSQTYEGAASEGVPGFFSGLGKGLVGTVAKPAVGVLDFAAGAASAVRDTSRSSTHDVPLTTRLPRVCIGLGELLPRYSNQNSHGQRNLYILNKKDYSELFIAYEQLLSVNEDLRVLISSRRVFFLKRDEPSINNVVLNVEHSELHRCKPVTIEDHGITLYYLELTIKVKSRITGASSMDTLKSPKVRCDTEAIMLKVCYLITIVKNRPFNHPFPLVQVNMFDYFKSIQSHMDFDGQQRAERIFQIIVILFAMAGLGWGYICQQFSQTVYILGAGFALSCILTLPPWPMYRRKPLKWQKCATTEENADTASHKNTNKKKTNSFLMNKRHFSLRSLVTAPQPHYRHPSEIELLLSGPIEPVINTLKLRSVNFPPHYYLRPSFRHYNCRRMNMGQKVSGGIKTVNRENTNNYRPLLTKELAVSHDMDRPSRLDILLDMPPSSRDNQLKHSWNPNDRSLNIFVKDEDKLTFHRHPVAQSTDCIRGRVGYTRGLHIWEIHWSSRQRGTHAVVGVATGEAPLHSVGYQSLVGSNSDSWGWDLGRNKLYHDVKNNPGVSYPNLLNSEETFVVPDAFLVVLDMDEGTLSFVVAGQYLGVAFRSLKGKKLYPIVSAVWGHCEITMKYIGGLDPEPLPLKDLCRRVIRQKVGKYRLEKIEELNLPNSLKSYLLFQDRR</sequence>
<evidence type="ECO:0000256" key="5">
    <source>
        <dbReference type="ARBA" id="ARBA00010910"/>
    </source>
</evidence>
<dbReference type="STRING" id="126957.T1J4D0"/>
<dbReference type="InterPro" id="IPR026847">
    <property type="entry name" value="VPS13"/>
</dbReference>
<dbReference type="eggNOG" id="KOG1796">
    <property type="taxonomic scope" value="Eukaryota"/>
</dbReference>
<evidence type="ECO:0000256" key="12">
    <source>
        <dbReference type="ARBA" id="ARBA00023136"/>
    </source>
</evidence>
<dbReference type="HOGENOM" id="CLU_000131_0_0_1"/>
<dbReference type="Pfam" id="PF07525">
    <property type="entry name" value="SOCS_box"/>
    <property type="match status" value="1"/>
</dbReference>
<dbReference type="InterPro" id="IPR001870">
    <property type="entry name" value="B30.2/SPRY"/>
</dbReference>
<reference evidence="19" key="1">
    <citation type="submission" date="2011-05" db="EMBL/GenBank/DDBJ databases">
        <authorList>
            <person name="Richards S.R."/>
            <person name="Qu J."/>
            <person name="Jiang H."/>
            <person name="Jhangiani S.N."/>
            <person name="Agravi P."/>
            <person name="Goodspeed R."/>
            <person name="Gross S."/>
            <person name="Mandapat C."/>
            <person name="Jackson L."/>
            <person name="Mathew T."/>
            <person name="Pu L."/>
            <person name="Thornton R."/>
            <person name="Saada N."/>
            <person name="Wilczek-Boney K.B."/>
            <person name="Lee S."/>
            <person name="Kovar C."/>
            <person name="Wu Y."/>
            <person name="Scherer S.E."/>
            <person name="Worley K.C."/>
            <person name="Muzny D.M."/>
            <person name="Gibbs R."/>
        </authorList>
    </citation>
    <scope>NUCLEOTIDE SEQUENCE</scope>
    <source>
        <strain evidence="19">Brora</strain>
    </source>
</reference>
<dbReference type="OMA" id="IEFVMDQ"/>
<dbReference type="GO" id="GO:0045053">
    <property type="term" value="P:protein retention in Golgi apparatus"/>
    <property type="evidence" value="ECO:0007669"/>
    <property type="project" value="TreeGrafter"/>
</dbReference>
<accession>T1J4D0</accession>
<evidence type="ECO:0000256" key="4">
    <source>
        <dbReference type="ARBA" id="ARBA00006545"/>
    </source>
</evidence>
<dbReference type="GO" id="GO:0006465">
    <property type="term" value="P:signal peptide processing"/>
    <property type="evidence" value="ECO:0007669"/>
    <property type="project" value="InterPro"/>
</dbReference>
<evidence type="ECO:0000256" key="10">
    <source>
        <dbReference type="ARBA" id="ARBA00022989"/>
    </source>
</evidence>
<comment type="similarity">
    <text evidence="4">Belongs to the VPS13 family.</text>
</comment>
<dbReference type="PROSITE" id="PS50188">
    <property type="entry name" value="B302_SPRY"/>
    <property type="match status" value="1"/>
</dbReference>
<dbReference type="InterPro" id="IPR009060">
    <property type="entry name" value="UBA-like_sf"/>
</dbReference>
<evidence type="ECO:0000256" key="3">
    <source>
        <dbReference type="ARBA" id="ARBA00005245"/>
    </source>
</evidence>
<evidence type="ECO:0000256" key="14">
    <source>
        <dbReference type="SAM" id="Phobius"/>
    </source>
</evidence>
<evidence type="ECO:0000256" key="7">
    <source>
        <dbReference type="ARBA" id="ARBA00022490"/>
    </source>
</evidence>
<dbReference type="SUPFAM" id="SSF46934">
    <property type="entry name" value="UBA-like"/>
    <property type="match status" value="1"/>
</dbReference>
<dbReference type="PhylomeDB" id="T1J4D0"/>
<dbReference type="SMART" id="SM00969">
    <property type="entry name" value="SOCS_box"/>
    <property type="match status" value="1"/>
</dbReference>
<proteinExistence type="inferred from homology"/>
<dbReference type="CDD" id="cd12906">
    <property type="entry name" value="SPRY_SOCS1-2-4"/>
    <property type="match status" value="1"/>
</dbReference>
<evidence type="ECO:0008006" key="20">
    <source>
        <dbReference type="Google" id="ProtNLM"/>
    </source>
</evidence>
<dbReference type="InterPro" id="IPR001496">
    <property type="entry name" value="SOCS_box"/>
</dbReference>
<comment type="similarity">
    <text evidence="3">Belongs to the SPCS1 family.</text>
</comment>
<dbReference type="PROSITE" id="PS50231">
    <property type="entry name" value="RICIN_B_LECTIN"/>
    <property type="match status" value="1"/>
</dbReference>
<dbReference type="eggNOG" id="KOG1809">
    <property type="taxonomic scope" value="Eukaryota"/>
</dbReference>
<reference evidence="18" key="2">
    <citation type="submission" date="2015-02" db="UniProtKB">
        <authorList>
            <consortium name="EnsemblMetazoa"/>
        </authorList>
    </citation>
    <scope>IDENTIFICATION</scope>
</reference>
<dbReference type="eggNOG" id="KOG4112">
    <property type="taxonomic scope" value="Eukaryota"/>
</dbReference>
<evidence type="ECO:0000256" key="8">
    <source>
        <dbReference type="ARBA" id="ARBA00022692"/>
    </source>
</evidence>
<dbReference type="Pfam" id="PF00622">
    <property type="entry name" value="SPRY"/>
    <property type="match status" value="1"/>
</dbReference>
<dbReference type="Gene3D" id="2.60.120.920">
    <property type="match status" value="1"/>
</dbReference>
<evidence type="ECO:0000256" key="6">
    <source>
        <dbReference type="ARBA" id="ARBA00022448"/>
    </source>
</evidence>
<feature type="region of interest" description="Disordered" evidence="13">
    <location>
        <begin position="1746"/>
        <end position="1774"/>
    </location>
</feature>
<dbReference type="PROSITE" id="PS50030">
    <property type="entry name" value="UBA"/>
    <property type="match status" value="1"/>
</dbReference>
<evidence type="ECO:0000256" key="9">
    <source>
        <dbReference type="ARBA" id="ARBA00022824"/>
    </source>
</evidence>
<dbReference type="InterPro" id="IPR009543">
    <property type="entry name" value="VPS13_VAB"/>
</dbReference>
<evidence type="ECO:0000256" key="1">
    <source>
        <dbReference type="ARBA" id="ARBA00004477"/>
    </source>
</evidence>
<dbReference type="InterPro" id="IPR026854">
    <property type="entry name" value="VPS13_N"/>
</dbReference>
<dbReference type="PANTHER" id="PTHR16166:SF141">
    <property type="entry name" value="INTERMEMBRANE LIPID TRANSFER PROTEIN VPS13D"/>
    <property type="match status" value="1"/>
</dbReference>
<evidence type="ECO:0000259" key="16">
    <source>
        <dbReference type="PROSITE" id="PS50188"/>
    </source>
</evidence>
<dbReference type="SMART" id="SM00449">
    <property type="entry name" value="SPRY"/>
    <property type="match status" value="1"/>
</dbReference>
<dbReference type="eggNOG" id="KOG3953">
    <property type="taxonomic scope" value="Eukaryota"/>
</dbReference>
<dbReference type="PANTHER" id="PTHR16166">
    <property type="entry name" value="VACUOLAR PROTEIN SORTING-ASSOCIATED PROTEIN VPS13"/>
    <property type="match status" value="1"/>
</dbReference>
<keyword evidence="11" id="KW-0445">Lipid transport</keyword>
<evidence type="ECO:0000313" key="18">
    <source>
        <dbReference type="EnsemblMetazoa" id="SMAR008462-PA"/>
    </source>
</evidence>
<feature type="transmembrane region" description="Helical" evidence="14">
    <location>
        <begin position="4273"/>
        <end position="4292"/>
    </location>
</feature>
<dbReference type="InterPro" id="IPR003877">
    <property type="entry name" value="SPRY_dom"/>
</dbReference>
<dbReference type="InterPro" id="IPR009542">
    <property type="entry name" value="Spc1/SPCS1"/>
</dbReference>
<feature type="domain" description="SOCS box" evidence="17">
    <location>
        <begin position="4644"/>
        <end position="4699"/>
    </location>
</feature>
<feature type="region of interest" description="Disordered" evidence="13">
    <location>
        <begin position="684"/>
        <end position="709"/>
    </location>
</feature>
<dbReference type="CDD" id="cd23453">
    <property type="entry name" value="beta-trefoil_Ricin_VPS13D"/>
    <property type="match status" value="1"/>
</dbReference>
<dbReference type="GO" id="GO:0007005">
    <property type="term" value="P:mitochondrion organization"/>
    <property type="evidence" value="ECO:0007669"/>
    <property type="project" value="TreeGrafter"/>
</dbReference>
<dbReference type="GO" id="GO:0005787">
    <property type="term" value="C:signal peptidase complex"/>
    <property type="evidence" value="ECO:0007669"/>
    <property type="project" value="InterPro"/>
</dbReference>
<dbReference type="InterPro" id="IPR013320">
    <property type="entry name" value="ConA-like_dom_sf"/>
</dbReference>
<evidence type="ECO:0000259" key="17">
    <source>
        <dbReference type="PROSITE" id="PS50225"/>
    </source>
</evidence>
<feature type="compositionally biased region" description="Low complexity" evidence="13">
    <location>
        <begin position="973"/>
        <end position="987"/>
    </location>
</feature>
<keyword evidence="8 14" id="KW-0812">Transmembrane</keyword>
<dbReference type="FunFam" id="1.10.750.20:FF:000001">
    <property type="entry name" value="Ankyrin repeat and SOCS box containing 1"/>
    <property type="match status" value="1"/>
</dbReference>
<dbReference type="SUPFAM" id="SSF49899">
    <property type="entry name" value="Concanavalin A-like lectins/glucanases"/>
    <property type="match status" value="1"/>
</dbReference>
<dbReference type="Pfam" id="PF12624">
    <property type="entry name" value="VPS13_N"/>
    <property type="match status" value="2"/>
</dbReference>
<dbReference type="FunFam" id="2.60.120.920:FF:000007">
    <property type="entry name" value="SPRY domain-containing SOCS box protein 1"/>
    <property type="match status" value="1"/>
</dbReference>
<comment type="similarity">
    <text evidence="5">Belongs to the SPSB family.</text>
</comment>
<dbReference type="EnsemblMetazoa" id="SMAR008462-RA">
    <property type="protein sequence ID" value="SMAR008462-PA"/>
    <property type="gene ID" value="SMAR008462"/>
</dbReference>
<feature type="region of interest" description="Disordered" evidence="13">
    <location>
        <begin position="963"/>
        <end position="987"/>
    </location>
</feature>
<dbReference type="InterPro" id="IPR041969">
    <property type="entry name" value="VP13D_UBA"/>
</dbReference>
<dbReference type="Pfam" id="PF25033">
    <property type="entry name" value="VPS13_M"/>
    <property type="match status" value="1"/>
</dbReference>